<sequence length="480" mass="51567">MMKKLHQQNLIIIWCSVVALSLVSVFGYGMTAMALKGSMIVIVSGIISTIGYFLPISDSRKALILALPPAIGTLFYSWVSGGNSIPYIANFVLLAMTATYFIEKVIISFAVPFTIISVIFGIVSPQTIAGIEYTVAGVVSRILLFGITALILYFATKRGASVVKSTEEALYIVQQNAKLANDIADDLSATINTSKIAVNELADGSSNVNQAARQMQQIVEEAAKSTVNVMEKVNAATEEVGNNYELAGQLDNGFNNVKEAVEKGNEAVEEAKSTIASVKSTVGAAHKTTSELLTQMKKITDILGEINSIAAQTNLLSLNASIEAARAGEHGKGFAVVADEIRALSEESAKSAGNIQNILKWLTDTTRQVDDEITQGTNAAAESVDTIDGLLEYFKNINNATEQASDIVKEEYSIIDNIKQSFGTIQEEMQTLVATSEENSATIEDISQTIVAQNNSIGNILSDIENISEVSEKLQKHFEI</sequence>
<dbReference type="SMART" id="SM00283">
    <property type="entry name" value="MA"/>
    <property type="match status" value="1"/>
</dbReference>
<feature type="transmembrane region" description="Helical" evidence="3">
    <location>
        <begin position="135"/>
        <end position="155"/>
    </location>
</feature>
<protein>
    <submittedName>
        <fullName evidence="5">Methyl-accepting chemotaxis protein</fullName>
    </submittedName>
</protein>
<organism evidence="5 6">
    <name type="scientific">[Lactobacillus] rogosae</name>
    <dbReference type="NCBI Taxonomy" id="706562"/>
    <lineage>
        <taxon>Bacteria</taxon>
        <taxon>Bacillati</taxon>
        <taxon>Bacillota</taxon>
        <taxon>Clostridia</taxon>
        <taxon>Lachnospirales</taxon>
        <taxon>Lachnospiraceae</taxon>
        <taxon>Lachnospira</taxon>
    </lineage>
</organism>
<evidence type="ECO:0000256" key="3">
    <source>
        <dbReference type="SAM" id="Phobius"/>
    </source>
</evidence>
<proteinExistence type="predicted"/>
<dbReference type="Proteomes" id="UP001442364">
    <property type="component" value="Unassembled WGS sequence"/>
</dbReference>
<dbReference type="PROSITE" id="PS50111">
    <property type="entry name" value="CHEMOTAXIS_TRANSDUC_2"/>
    <property type="match status" value="1"/>
</dbReference>
<reference evidence="5 6" key="1">
    <citation type="submission" date="2024-03" db="EMBL/GenBank/DDBJ databases">
        <title>Human intestinal bacterial collection.</title>
        <authorList>
            <person name="Pauvert C."/>
            <person name="Hitch T.C.A."/>
            <person name="Clavel T."/>
        </authorList>
    </citation>
    <scope>NUCLEOTIDE SEQUENCE [LARGE SCALE GENOMIC DNA]</scope>
    <source>
        <strain evidence="5 6">CLA-AA-H255</strain>
    </source>
</reference>
<keyword evidence="3" id="KW-1133">Transmembrane helix</keyword>
<dbReference type="Pfam" id="PF00015">
    <property type="entry name" value="MCPsignal"/>
    <property type="match status" value="1"/>
</dbReference>
<dbReference type="InterPro" id="IPR004089">
    <property type="entry name" value="MCPsignal_dom"/>
</dbReference>
<accession>A0ABV1BTJ3</accession>
<keyword evidence="1 2" id="KW-0807">Transducer</keyword>
<dbReference type="PANTHER" id="PTHR32089:SF112">
    <property type="entry name" value="LYSOZYME-LIKE PROTEIN-RELATED"/>
    <property type="match status" value="1"/>
</dbReference>
<evidence type="ECO:0000259" key="4">
    <source>
        <dbReference type="PROSITE" id="PS50111"/>
    </source>
</evidence>
<keyword evidence="6" id="KW-1185">Reference proteome</keyword>
<keyword evidence="3" id="KW-0472">Membrane</keyword>
<comment type="caution">
    <text evidence="5">The sequence shown here is derived from an EMBL/GenBank/DDBJ whole genome shotgun (WGS) entry which is preliminary data.</text>
</comment>
<dbReference type="RefSeq" id="WP_090140996.1">
    <property type="nucleotide sequence ID" value="NZ_JBBMER010000002.1"/>
</dbReference>
<evidence type="ECO:0000256" key="1">
    <source>
        <dbReference type="ARBA" id="ARBA00023224"/>
    </source>
</evidence>
<evidence type="ECO:0000313" key="6">
    <source>
        <dbReference type="Proteomes" id="UP001442364"/>
    </source>
</evidence>
<evidence type="ECO:0000256" key="2">
    <source>
        <dbReference type="PROSITE-ProRule" id="PRU00284"/>
    </source>
</evidence>
<name>A0ABV1BTJ3_9FIRM</name>
<dbReference type="SUPFAM" id="SSF58104">
    <property type="entry name" value="Methyl-accepting chemotaxis protein (MCP) signaling domain"/>
    <property type="match status" value="1"/>
</dbReference>
<dbReference type="Gene3D" id="1.10.287.950">
    <property type="entry name" value="Methyl-accepting chemotaxis protein"/>
    <property type="match status" value="1"/>
</dbReference>
<feature type="domain" description="Methyl-accepting transducer" evidence="4">
    <location>
        <begin position="197"/>
        <end position="447"/>
    </location>
</feature>
<feature type="transmembrane region" description="Helical" evidence="3">
    <location>
        <begin position="12"/>
        <end position="31"/>
    </location>
</feature>
<dbReference type="EMBL" id="JBBMER010000002">
    <property type="protein sequence ID" value="MEQ2379067.1"/>
    <property type="molecule type" value="Genomic_DNA"/>
</dbReference>
<keyword evidence="3" id="KW-0812">Transmembrane</keyword>
<gene>
    <name evidence="5" type="ORF">WMO14_04090</name>
</gene>
<feature type="transmembrane region" description="Helical" evidence="3">
    <location>
        <begin position="109"/>
        <end position="129"/>
    </location>
</feature>
<dbReference type="PANTHER" id="PTHR32089">
    <property type="entry name" value="METHYL-ACCEPTING CHEMOTAXIS PROTEIN MCPB"/>
    <property type="match status" value="1"/>
</dbReference>
<evidence type="ECO:0000313" key="5">
    <source>
        <dbReference type="EMBL" id="MEQ2379067.1"/>
    </source>
</evidence>
<feature type="transmembrane region" description="Helical" evidence="3">
    <location>
        <begin position="37"/>
        <end position="55"/>
    </location>
</feature>